<keyword evidence="3" id="KW-1185">Reference proteome</keyword>
<evidence type="ECO:0000313" key="3">
    <source>
        <dbReference type="Proteomes" id="UP000287188"/>
    </source>
</evidence>
<dbReference type="EMBL" id="BIFS01000001">
    <property type="protein sequence ID" value="GCE17341.1"/>
    <property type="molecule type" value="Genomic_DNA"/>
</dbReference>
<keyword evidence="1" id="KW-1133">Transmembrane helix</keyword>
<gene>
    <name evidence="2" type="ORF">KDK_11410</name>
</gene>
<feature type="transmembrane region" description="Helical" evidence="1">
    <location>
        <begin position="42"/>
        <end position="63"/>
    </location>
</feature>
<proteinExistence type="predicted"/>
<protein>
    <submittedName>
        <fullName evidence="2">Uncharacterized protein</fullName>
    </submittedName>
</protein>
<dbReference type="AlphaFoldDB" id="A0A402AE17"/>
<evidence type="ECO:0000256" key="1">
    <source>
        <dbReference type="SAM" id="Phobius"/>
    </source>
</evidence>
<dbReference type="Proteomes" id="UP000287188">
    <property type="component" value="Unassembled WGS sequence"/>
</dbReference>
<evidence type="ECO:0000313" key="2">
    <source>
        <dbReference type="EMBL" id="GCE17341.1"/>
    </source>
</evidence>
<accession>A0A402AE17</accession>
<keyword evidence="1" id="KW-0812">Transmembrane</keyword>
<keyword evidence="1" id="KW-0472">Membrane</keyword>
<reference evidence="3" key="1">
    <citation type="submission" date="2018-12" db="EMBL/GenBank/DDBJ databases">
        <title>Tengunoibacter tsumagoiensis gen. nov., sp. nov., Dictyobacter kobayashii sp. nov., D. alpinus sp. nov., and D. joshuensis sp. nov. and description of Dictyobacteraceae fam. nov. within the order Ktedonobacterales isolated from Tengu-no-mugimeshi.</title>
        <authorList>
            <person name="Wang C.M."/>
            <person name="Zheng Y."/>
            <person name="Sakai Y."/>
            <person name="Toyoda A."/>
            <person name="Minakuchi Y."/>
            <person name="Abe K."/>
            <person name="Yokota A."/>
            <person name="Yabe S."/>
        </authorList>
    </citation>
    <scope>NUCLEOTIDE SEQUENCE [LARGE SCALE GENOMIC DNA]</scope>
    <source>
        <strain evidence="3">Uno11</strain>
    </source>
</reference>
<organism evidence="2 3">
    <name type="scientific">Dictyobacter kobayashii</name>
    <dbReference type="NCBI Taxonomy" id="2014872"/>
    <lineage>
        <taxon>Bacteria</taxon>
        <taxon>Bacillati</taxon>
        <taxon>Chloroflexota</taxon>
        <taxon>Ktedonobacteria</taxon>
        <taxon>Ktedonobacterales</taxon>
        <taxon>Dictyobacteraceae</taxon>
        <taxon>Dictyobacter</taxon>
    </lineage>
</organism>
<comment type="caution">
    <text evidence="2">The sequence shown here is derived from an EMBL/GenBank/DDBJ whole genome shotgun (WGS) entry which is preliminary data.</text>
</comment>
<sequence>MGMMRIRISGHIQRHVLATVEYTSCDDFSEDTLLPLLGKKTVFAWVDAIGYTNFLLLLIKGLLIDVK</sequence>
<name>A0A402AE17_9CHLR</name>